<evidence type="ECO:0000259" key="8">
    <source>
        <dbReference type="Pfam" id="PF07669"/>
    </source>
</evidence>
<keyword evidence="3" id="KW-0808">Transferase</keyword>
<name>B0VHJ5_CLOAI</name>
<dbReference type="SUPFAM" id="SSF53335">
    <property type="entry name" value="S-adenosyl-L-methionine-dependent methyltransferases"/>
    <property type="match status" value="1"/>
</dbReference>
<keyword evidence="4" id="KW-0949">S-adenosyl-L-methionine</keyword>
<dbReference type="AlphaFoldDB" id="B0VHJ5"/>
<dbReference type="Pfam" id="PF07669">
    <property type="entry name" value="Eco57I"/>
    <property type="match status" value="1"/>
</dbReference>
<evidence type="ECO:0000313" key="11">
    <source>
        <dbReference type="Proteomes" id="UP000002019"/>
    </source>
</evidence>
<dbReference type="REBASE" id="20294">
    <property type="entry name" value="CacGORF937P"/>
</dbReference>
<dbReference type="InterPro" id="IPR025931">
    <property type="entry name" value="TaqI_C"/>
</dbReference>
<comment type="catalytic activity">
    <reaction evidence="7">
        <text>a 2'-deoxyadenosine in DNA + S-adenosyl-L-methionine = an N(6)-methyl-2'-deoxyadenosine in DNA + S-adenosyl-L-homocysteine + H(+)</text>
        <dbReference type="Rhea" id="RHEA:15197"/>
        <dbReference type="Rhea" id="RHEA-COMP:12418"/>
        <dbReference type="Rhea" id="RHEA-COMP:12419"/>
        <dbReference type="ChEBI" id="CHEBI:15378"/>
        <dbReference type="ChEBI" id="CHEBI:57856"/>
        <dbReference type="ChEBI" id="CHEBI:59789"/>
        <dbReference type="ChEBI" id="CHEBI:90615"/>
        <dbReference type="ChEBI" id="CHEBI:90616"/>
        <dbReference type="EC" id="2.1.1.72"/>
    </reaction>
</comment>
<evidence type="ECO:0000313" key="10">
    <source>
        <dbReference type="EMBL" id="CAO80810.1"/>
    </source>
</evidence>
<dbReference type="OrthoDB" id="32195at2"/>
<organism evidence="10 11">
    <name type="scientific">Cloacimonas acidaminovorans (strain Evry)</name>
    <dbReference type="NCBI Taxonomy" id="459349"/>
    <lineage>
        <taxon>Bacteria</taxon>
        <taxon>Pseudomonadati</taxon>
        <taxon>Candidatus Cloacimonadota</taxon>
        <taxon>Candidatus Cloacimonadia</taxon>
        <taxon>Candidatus Cloacimonadales</taxon>
        <taxon>Candidatus Cloacimonadaceae</taxon>
        <taxon>Candidatus Cloacimonas</taxon>
    </lineage>
</organism>
<sequence>MDKESIKEALSLFQKQDTYSAALKFWNTLGYLSDRQPEQHSFSYNDFAQFCGNNINAFKAKKEDWDQFHLLFQITDEEMMHYFNNNYQEFIPGNIKQEFQASNIKSYLFAALKLKGNTYNRTQLADIARQINKQYAIPLIILFHYNKFITIAVVSRRQNLKDTQRDVLEKVTMIKDIKLTEPHRAHIDILDDLSIEKLSEKYTLNSFDALHNAWSATLDIEELNKRFYKELSNWYFWAIKKVVFPAGEESNEEVRNSIGLIRLLTRLIFVWFMKEKGLIPDALFDPQKIKTIIKFEDFNDSSYYKAILQNLFFATLNTEMNKDKENSRKFRREIKSKMNPDFNVHTLFRYESLFHHPEQVIDEYFANIPFLNGGLFECLDTEITQNNNNNYIRIDGFSDRPDNVLKVPDELFFSDKEQDIDLNEFYGTTNKRYQVCGLLNILNSYKFTVTENTPIEEEVALDPELLGRVFENLLASYNPETKTTARHETGSFYTPREIVDYMVDESLIAYLLNELPHSTKAEAEDSELKLRLLLYYTDEDHLFNPEEVDKLIYAIDNLKIIDPACGSGAFLMGLLLKIVYMLHKLDPQNTKWKQQQIDNINNLIADTKRTINDPKIREESIQKLRNSIQDIEETFDQFDFDYSRKLFLIEHCIYGSDIQPIAIQIAKLRLFISLLVDQYPKQGKPNLGIRALPNLETNLVAANSLIPLELPDQMELFDNSIEKFITDIKAIHNEYFSTRERKEKLELKHKEHNLRLEFSNKLKDLNFPHQQADYIANWDPYSLNSIAPFFNPTIMFGVPYFNIVIANPPYIRQENLLYKDLLRESGYQIFNSTSDIYTYFYELAYKLLSEKGIATYITSNKWLRSKYGTKLRQFLKQNTKLQILIDFGGYQVFKSSTVDTNIILFSKEKPEPNHSFSFVNMPVNLEPESLTTYILDNKQTLQQNILQDNCWTLTDNTILNLKNKIEKAGKPLKFWDVNIFYGVKTGFNEAFIIDTPTKEKICKADPKSAEIIKPVLRGRDIHKYYYEWAGLWLIVIPCGWTNANKPNNMDAEQYVKQCYPAVYNHLKMIGDAMDNNKIKMKGKGLYSRDDQGDYWWELRQCSYYEEFKKPKIIYPNMTKYLPFAFDAKGFYPNPKCYIITGEDLLLIVLNSLFNSKIITYYIKTTFPELQGGTRELHKNKFENIPIPDGLLSNTEFVTICIQLNKNIQSFQGNFSNEDWYHKMITMIDSIAYKLYGLNEDDIKLIDKALEQ</sequence>
<evidence type="ECO:0000256" key="3">
    <source>
        <dbReference type="ARBA" id="ARBA00022679"/>
    </source>
</evidence>
<dbReference type="EC" id="2.1.1.72" evidence="1"/>
<feature type="domain" description="TaqI-like C-terminal specificity" evidence="9">
    <location>
        <begin position="1013"/>
        <end position="1186"/>
    </location>
</feature>
<dbReference type="InterPro" id="IPR050953">
    <property type="entry name" value="N4_N6_ade-DNA_methylase"/>
</dbReference>
<feature type="domain" description="Type II methyltransferase M.TaqI-like" evidence="8">
    <location>
        <begin position="651"/>
        <end position="893"/>
    </location>
</feature>
<dbReference type="PROSITE" id="PS00092">
    <property type="entry name" value="N6_MTASE"/>
    <property type="match status" value="1"/>
</dbReference>
<keyword evidence="6" id="KW-0238">DNA-binding</keyword>
<dbReference type="PRINTS" id="PR00507">
    <property type="entry name" value="N12N6MTFRASE"/>
</dbReference>
<dbReference type="eggNOG" id="COG1002">
    <property type="taxonomic scope" value="Bacteria"/>
</dbReference>
<dbReference type="Gene3D" id="3.40.50.150">
    <property type="entry name" value="Vaccinia Virus protein VP39"/>
    <property type="match status" value="1"/>
</dbReference>
<evidence type="ECO:0000256" key="1">
    <source>
        <dbReference type="ARBA" id="ARBA00011900"/>
    </source>
</evidence>
<dbReference type="GO" id="GO:0009307">
    <property type="term" value="P:DNA restriction-modification system"/>
    <property type="evidence" value="ECO:0007669"/>
    <property type="project" value="UniProtKB-KW"/>
</dbReference>
<accession>B0VHJ5</accession>
<dbReference type="GO" id="GO:0032259">
    <property type="term" value="P:methylation"/>
    <property type="evidence" value="ECO:0007669"/>
    <property type="project" value="UniProtKB-KW"/>
</dbReference>
<reference evidence="10 11" key="1">
    <citation type="journal article" date="2008" name="J. Bacteriol.">
        <title>'Candidatus Cloacamonas acidaminovorans': genome sequence reconstruction provides a first glimpse of a new bacterial division.</title>
        <authorList>
            <person name="Pelletier E."/>
            <person name="Kreimeyer A."/>
            <person name="Bocs S."/>
            <person name="Rouy Z."/>
            <person name="Gyapay G."/>
            <person name="Chouari R."/>
            <person name="Riviere D."/>
            <person name="Ganesan A."/>
            <person name="Daegelen P."/>
            <person name="Sghir A."/>
            <person name="Cohen G.N."/>
            <person name="Medigue C."/>
            <person name="Weissenbach J."/>
            <person name="Le Paslier D."/>
        </authorList>
    </citation>
    <scope>NUCLEOTIDE SEQUENCE [LARGE SCALE GENOMIC DNA]</scope>
    <source>
        <strain evidence="11">Evry</strain>
    </source>
</reference>
<evidence type="ECO:0000256" key="5">
    <source>
        <dbReference type="ARBA" id="ARBA00022747"/>
    </source>
</evidence>
<protein>
    <recommendedName>
        <fullName evidence="1">site-specific DNA-methyltransferase (adenine-specific)</fullName>
        <ecNumber evidence="1">2.1.1.72</ecNumber>
    </recommendedName>
</protein>
<dbReference type="EMBL" id="CU466930">
    <property type="protein sequence ID" value="CAO80810.1"/>
    <property type="molecule type" value="Genomic_DNA"/>
</dbReference>
<dbReference type="RefSeq" id="WP_015424668.1">
    <property type="nucleotide sequence ID" value="NC_020449.1"/>
</dbReference>
<dbReference type="Proteomes" id="UP000002019">
    <property type="component" value="Chromosome"/>
</dbReference>
<dbReference type="eggNOG" id="COG0827">
    <property type="taxonomic scope" value="Bacteria"/>
</dbReference>
<dbReference type="STRING" id="459349.CLOAM0937"/>
<evidence type="ECO:0000256" key="7">
    <source>
        <dbReference type="ARBA" id="ARBA00047942"/>
    </source>
</evidence>
<dbReference type="HOGENOM" id="CLU_002539_1_0_0"/>
<dbReference type="GO" id="GO:0009007">
    <property type="term" value="F:site-specific DNA-methyltransferase (adenine-specific) activity"/>
    <property type="evidence" value="ECO:0007669"/>
    <property type="project" value="UniProtKB-EC"/>
</dbReference>
<dbReference type="InterPro" id="IPR002052">
    <property type="entry name" value="DNA_methylase_N6_adenine_CS"/>
</dbReference>
<evidence type="ECO:0000256" key="6">
    <source>
        <dbReference type="ARBA" id="ARBA00023125"/>
    </source>
</evidence>
<dbReference type="InterPro" id="IPR029063">
    <property type="entry name" value="SAM-dependent_MTases_sf"/>
</dbReference>
<evidence type="ECO:0000259" key="9">
    <source>
        <dbReference type="Pfam" id="PF12950"/>
    </source>
</evidence>
<evidence type="ECO:0000256" key="2">
    <source>
        <dbReference type="ARBA" id="ARBA00022603"/>
    </source>
</evidence>
<proteinExistence type="predicted"/>
<keyword evidence="11" id="KW-1185">Reference proteome</keyword>
<dbReference type="PANTHER" id="PTHR33841">
    <property type="entry name" value="DNA METHYLTRANSFERASE YEEA-RELATED"/>
    <property type="match status" value="1"/>
</dbReference>
<keyword evidence="5" id="KW-0680">Restriction system</keyword>
<dbReference type="Pfam" id="PF12950">
    <property type="entry name" value="TaqI_C"/>
    <property type="match status" value="1"/>
</dbReference>
<evidence type="ECO:0000256" key="4">
    <source>
        <dbReference type="ARBA" id="ARBA00022691"/>
    </source>
</evidence>
<dbReference type="PANTHER" id="PTHR33841:SF1">
    <property type="entry name" value="DNA METHYLTRANSFERASE A"/>
    <property type="match status" value="1"/>
</dbReference>
<dbReference type="GO" id="GO:0003677">
    <property type="term" value="F:DNA binding"/>
    <property type="evidence" value="ECO:0007669"/>
    <property type="project" value="UniProtKB-KW"/>
</dbReference>
<dbReference type="InterPro" id="IPR011639">
    <property type="entry name" value="MethylTrfase_TaqI-like_dom"/>
</dbReference>
<dbReference type="KEGG" id="caci:CLOAM0937"/>
<keyword evidence="2" id="KW-0489">Methyltransferase</keyword>
<gene>
    <name evidence="10" type="ordered locus">CLOAM0937</name>
</gene>